<feature type="region of interest" description="Disordered" evidence="1">
    <location>
        <begin position="53"/>
        <end position="78"/>
    </location>
</feature>
<dbReference type="Proteomes" id="UP000811609">
    <property type="component" value="Chromosome 5"/>
</dbReference>
<protein>
    <submittedName>
        <fullName evidence="2">Uncharacterized protein</fullName>
    </submittedName>
</protein>
<comment type="caution">
    <text evidence="2">The sequence shown here is derived from an EMBL/GenBank/DDBJ whole genome shotgun (WGS) entry which is preliminary data.</text>
</comment>
<keyword evidence="3" id="KW-1185">Reference proteome</keyword>
<feature type="region of interest" description="Disordered" evidence="1">
    <location>
        <begin position="1"/>
        <end position="27"/>
    </location>
</feature>
<name>A0A8T1QEG0_CARIL</name>
<evidence type="ECO:0000313" key="3">
    <source>
        <dbReference type="Proteomes" id="UP000811609"/>
    </source>
</evidence>
<feature type="compositionally biased region" description="Basic residues" evidence="1">
    <location>
        <begin position="1"/>
        <end position="16"/>
    </location>
</feature>
<dbReference type="PANTHER" id="PTHR35167">
    <property type="entry name" value="OS05G0216466 PROTEIN"/>
    <property type="match status" value="1"/>
</dbReference>
<gene>
    <name evidence="2" type="ORF">CIPAW_05G041900</name>
</gene>
<organism evidence="2 3">
    <name type="scientific">Carya illinoinensis</name>
    <name type="common">Pecan</name>
    <dbReference type="NCBI Taxonomy" id="32201"/>
    <lineage>
        <taxon>Eukaryota</taxon>
        <taxon>Viridiplantae</taxon>
        <taxon>Streptophyta</taxon>
        <taxon>Embryophyta</taxon>
        <taxon>Tracheophyta</taxon>
        <taxon>Spermatophyta</taxon>
        <taxon>Magnoliopsida</taxon>
        <taxon>eudicotyledons</taxon>
        <taxon>Gunneridae</taxon>
        <taxon>Pentapetalae</taxon>
        <taxon>rosids</taxon>
        <taxon>fabids</taxon>
        <taxon>Fagales</taxon>
        <taxon>Juglandaceae</taxon>
        <taxon>Carya</taxon>
    </lineage>
</organism>
<dbReference type="EMBL" id="CM031813">
    <property type="protein sequence ID" value="KAG6652956.1"/>
    <property type="molecule type" value="Genomic_DNA"/>
</dbReference>
<sequence length="114" mass="13016">MAKSASKRTKRRRTQKKPVDNFSESEMDVAQQLIQLSGDSGADDDTINISVEQRKDGDHAADVSSTNNTTGEFFEEEEEEEILSTRKRRFRSVDHLYWSTKPLAVAKAKKIIRK</sequence>
<proteinExistence type="predicted"/>
<accession>A0A8T1QEG0</accession>
<dbReference type="AlphaFoldDB" id="A0A8T1QEG0"/>
<reference evidence="2" key="1">
    <citation type="submission" date="2020-12" db="EMBL/GenBank/DDBJ databases">
        <title>WGS assembly of Carya illinoinensis cv. Pawnee.</title>
        <authorList>
            <person name="Platts A."/>
            <person name="Shu S."/>
            <person name="Wright S."/>
            <person name="Barry K."/>
            <person name="Edger P."/>
            <person name="Pires J.C."/>
            <person name="Schmutz J."/>
        </authorList>
    </citation>
    <scope>NUCLEOTIDE SEQUENCE</scope>
    <source>
        <tissue evidence="2">Leaf</tissue>
    </source>
</reference>
<evidence type="ECO:0000256" key="1">
    <source>
        <dbReference type="SAM" id="MobiDB-lite"/>
    </source>
</evidence>
<dbReference type="PANTHER" id="PTHR35167:SF3">
    <property type="entry name" value="OS05G0216466 PROTEIN"/>
    <property type="match status" value="1"/>
</dbReference>
<evidence type="ECO:0000313" key="2">
    <source>
        <dbReference type="EMBL" id="KAG6652956.1"/>
    </source>
</evidence>